<comment type="caution">
    <text evidence="1">The sequence shown here is derived from an EMBL/GenBank/DDBJ whole genome shotgun (WGS) entry which is preliminary data.</text>
</comment>
<name>A0ABP9YID4_9FUNG</name>
<keyword evidence="2" id="KW-1185">Reference proteome</keyword>
<evidence type="ECO:0000313" key="1">
    <source>
        <dbReference type="EMBL" id="GAA5806614.1"/>
    </source>
</evidence>
<dbReference type="EMBL" id="BAABUJ010000078">
    <property type="protein sequence ID" value="GAA5806614.1"/>
    <property type="molecule type" value="Genomic_DNA"/>
</dbReference>
<dbReference type="Proteomes" id="UP001476247">
    <property type="component" value="Unassembled WGS sequence"/>
</dbReference>
<sequence length="313" mass="35454">MYDYQIIPPPFQANSNISYEHCHLKELSVSLANISTNYVECIVKYLPKSVESFGVSINDIDLYDWIDQVGVDNALKLAEVMSKLSSAPIKWIPYKEYQTEHENIGESDMTIFFKILNAFKGDKKVSCTASFSDFRSVHNSMMFSGGNLSFYYGLNYADLFDDGGEDRVFELAVPDRTISVIGPEVINNSTFFICITDSELAFKVLKYSLTNCTHLQSLEINGVNSPRQECILSSSIDRFHKRVEKYNPSAILTEALKAVKLKGFIPSQECFDLLSCYLPGVQSFTCGSERGNRFDNNEAPRDYVVDLTHFKRL</sequence>
<gene>
    <name evidence="1" type="ORF">HPULCUR_012155</name>
</gene>
<organism evidence="1 2">
    <name type="scientific">Helicostylum pulchrum</name>
    <dbReference type="NCBI Taxonomy" id="562976"/>
    <lineage>
        <taxon>Eukaryota</taxon>
        <taxon>Fungi</taxon>
        <taxon>Fungi incertae sedis</taxon>
        <taxon>Mucoromycota</taxon>
        <taxon>Mucoromycotina</taxon>
        <taxon>Mucoromycetes</taxon>
        <taxon>Mucorales</taxon>
        <taxon>Mucorineae</taxon>
        <taxon>Mucoraceae</taxon>
        <taxon>Helicostylum</taxon>
    </lineage>
</organism>
<proteinExistence type="predicted"/>
<accession>A0ABP9YID4</accession>
<evidence type="ECO:0000313" key="2">
    <source>
        <dbReference type="Proteomes" id="UP001476247"/>
    </source>
</evidence>
<protein>
    <submittedName>
        <fullName evidence="1">Uncharacterized protein</fullName>
    </submittedName>
</protein>
<reference evidence="1 2" key="1">
    <citation type="submission" date="2024-04" db="EMBL/GenBank/DDBJ databases">
        <title>genome sequences of Mucor flavus KT1a and Helicostylum pulchrum KT1b strains isolation_sourced from the surface of a dry-aged beef.</title>
        <authorList>
            <person name="Toyotome T."/>
            <person name="Hosono M."/>
            <person name="Torimaru M."/>
            <person name="Fukuda K."/>
            <person name="Mikami N."/>
        </authorList>
    </citation>
    <scope>NUCLEOTIDE SEQUENCE [LARGE SCALE GENOMIC DNA]</scope>
    <source>
        <strain evidence="1 2">KT1b</strain>
    </source>
</reference>